<keyword evidence="6" id="KW-1185">Reference proteome</keyword>
<dbReference type="InterPro" id="IPR035892">
    <property type="entry name" value="C2_domain_sf"/>
</dbReference>
<keyword evidence="2" id="KW-0106">Calcium</keyword>
<name>A0ABP0U7F8_9BRYO</name>
<evidence type="ECO:0000256" key="2">
    <source>
        <dbReference type="ARBA" id="ARBA00022837"/>
    </source>
</evidence>
<dbReference type="Gene3D" id="2.60.40.150">
    <property type="entry name" value="C2 domain"/>
    <property type="match status" value="1"/>
</dbReference>
<feature type="compositionally biased region" description="Polar residues" evidence="3">
    <location>
        <begin position="252"/>
        <end position="262"/>
    </location>
</feature>
<feature type="compositionally biased region" description="Basic and acidic residues" evidence="3">
    <location>
        <begin position="175"/>
        <end position="184"/>
    </location>
</feature>
<dbReference type="PROSITE" id="PS50004">
    <property type="entry name" value="C2"/>
    <property type="match status" value="1"/>
</dbReference>
<accession>A0ABP0U7F8</accession>
<sequence>MPFGELEVYVEGALGIKNTSVFGNSSPYCVLTCGIQQSKTPIAQDGGSNPYWNTTVKFKIDRSCQELGVKIFSHNILTADDEIAYTSLSFKKVFYAGHVVPIQAFTVIRPSGRVGGQIRMALVFFSDALKRQQTQEPSPDPNYQQTSPGQIPSYLRCHARQGASARAEYGSDSFKSIDSHESVPHQEYTNSHTSVAGRSSDGEQYASPCSRSSTPHLSDEFYDPHESLPPVCYHPDRQQHINFQDAPGPNPAQKSASLNVQTKLKIRNSKKSRVQQDSQKI</sequence>
<feature type="compositionally biased region" description="Polar residues" evidence="3">
    <location>
        <begin position="187"/>
        <end position="197"/>
    </location>
</feature>
<proteinExistence type="predicted"/>
<evidence type="ECO:0000313" key="6">
    <source>
        <dbReference type="Proteomes" id="UP001497512"/>
    </source>
</evidence>
<reference evidence="5" key="1">
    <citation type="submission" date="2024-02" db="EMBL/GenBank/DDBJ databases">
        <authorList>
            <consortium name="ELIXIR-Norway"/>
            <consortium name="Elixir Norway"/>
        </authorList>
    </citation>
    <scope>NUCLEOTIDE SEQUENCE</scope>
</reference>
<evidence type="ECO:0000256" key="1">
    <source>
        <dbReference type="ARBA" id="ARBA00022723"/>
    </source>
</evidence>
<dbReference type="InterPro" id="IPR000008">
    <property type="entry name" value="C2_dom"/>
</dbReference>
<feature type="compositionally biased region" description="Polar residues" evidence="3">
    <location>
        <begin position="207"/>
        <end position="216"/>
    </location>
</feature>
<feature type="region of interest" description="Disordered" evidence="3">
    <location>
        <begin position="131"/>
        <end position="150"/>
    </location>
</feature>
<organism evidence="5 6">
    <name type="scientific">Sphagnum troendelagicum</name>
    <dbReference type="NCBI Taxonomy" id="128251"/>
    <lineage>
        <taxon>Eukaryota</taxon>
        <taxon>Viridiplantae</taxon>
        <taxon>Streptophyta</taxon>
        <taxon>Embryophyta</taxon>
        <taxon>Bryophyta</taxon>
        <taxon>Sphagnophytina</taxon>
        <taxon>Sphagnopsida</taxon>
        <taxon>Sphagnales</taxon>
        <taxon>Sphagnaceae</taxon>
        <taxon>Sphagnum</taxon>
    </lineage>
</organism>
<dbReference type="SUPFAM" id="SSF49562">
    <property type="entry name" value="C2 domain (Calcium/lipid-binding domain, CaLB)"/>
    <property type="match status" value="1"/>
</dbReference>
<dbReference type="EMBL" id="OZ019894">
    <property type="protein sequence ID" value="CAK9214709.1"/>
    <property type="molecule type" value="Genomic_DNA"/>
</dbReference>
<feature type="compositionally biased region" description="Basic residues" evidence="3">
    <location>
        <begin position="264"/>
        <end position="273"/>
    </location>
</feature>
<protein>
    <recommendedName>
        <fullName evidence="4">C2 domain-containing protein</fullName>
    </recommendedName>
</protein>
<evidence type="ECO:0000313" key="5">
    <source>
        <dbReference type="EMBL" id="CAK9214709.1"/>
    </source>
</evidence>
<dbReference type="SMART" id="SM00239">
    <property type="entry name" value="C2"/>
    <property type="match status" value="1"/>
</dbReference>
<dbReference type="PANTHER" id="PTHR46502:SF2">
    <property type="entry name" value="16 KDA PHLOEM PROTEIN 2"/>
    <property type="match status" value="1"/>
</dbReference>
<dbReference type="PANTHER" id="PTHR46502">
    <property type="entry name" value="C2 DOMAIN-CONTAINING"/>
    <property type="match status" value="1"/>
</dbReference>
<evidence type="ECO:0000259" key="4">
    <source>
        <dbReference type="PROSITE" id="PS50004"/>
    </source>
</evidence>
<dbReference type="Proteomes" id="UP001497512">
    <property type="component" value="Chromosome 2"/>
</dbReference>
<feature type="compositionally biased region" description="Basic and acidic residues" evidence="3">
    <location>
        <begin position="217"/>
        <end position="226"/>
    </location>
</feature>
<feature type="region of interest" description="Disordered" evidence="3">
    <location>
        <begin position="168"/>
        <end position="281"/>
    </location>
</feature>
<dbReference type="Pfam" id="PF00168">
    <property type="entry name" value="C2"/>
    <property type="match status" value="1"/>
</dbReference>
<feature type="domain" description="C2" evidence="4">
    <location>
        <begin position="1"/>
        <end position="103"/>
    </location>
</feature>
<keyword evidence="1" id="KW-0479">Metal-binding</keyword>
<evidence type="ECO:0000256" key="3">
    <source>
        <dbReference type="SAM" id="MobiDB-lite"/>
    </source>
</evidence>
<gene>
    <name evidence="5" type="ORF">CSSPTR1EN2_LOCUS12367</name>
</gene>